<dbReference type="CDD" id="cd03809">
    <property type="entry name" value="GT4_MtfB-like"/>
    <property type="match status" value="1"/>
</dbReference>
<proteinExistence type="predicted"/>
<feature type="domain" description="Glycosyltransferase subfamily 4-like N-terminal" evidence="3">
    <location>
        <begin position="38"/>
        <end position="173"/>
    </location>
</feature>
<dbReference type="Pfam" id="PF13439">
    <property type="entry name" value="Glyco_transf_4"/>
    <property type="match status" value="1"/>
</dbReference>
<evidence type="ECO:0000313" key="4">
    <source>
        <dbReference type="EMBL" id="OGH87618.1"/>
    </source>
</evidence>
<dbReference type="Gene3D" id="3.40.50.2000">
    <property type="entry name" value="Glycogen Phosphorylase B"/>
    <property type="match status" value="2"/>
</dbReference>
<organism evidence="4 5">
    <name type="scientific">Candidatus Magasanikbacteria bacterium RIFOXYC2_FULL_42_28</name>
    <dbReference type="NCBI Taxonomy" id="1798704"/>
    <lineage>
        <taxon>Bacteria</taxon>
        <taxon>Candidatus Magasanikiibacteriota</taxon>
    </lineage>
</organism>
<dbReference type="EMBL" id="MFQZ01000010">
    <property type="protein sequence ID" value="OGH87618.1"/>
    <property type="molecule type" value="Genomic_DNA"/>
</dbReference>
<dbReference type="Pfam" id="PF00534">
    <property type="entry name" value="Glycos_transf_1"/>
    <property type="match status" value="1"/>
</dbReference>
<evidence type="ECO:0000259" key="2">
    <source>
        <dbReference type="Pfam" id="PF00534"/>
    </source>
</evidence>
<dbReference type="STRING" id="1798704.A3J93_03790"/>
<dbReference type="AlphaFoldDB" id="A0A1F6NUS0"/>
<evidence type="ECO:0008006" key="6">
    <source>
        <dbReference type="Google" id="ProtNLM"/>
    </source>
</evidence>
<keyword evidence="1" id="KW-0808">Transferase</keyword>
<dbReference type="Proteomes" id="UP000177907">
    <property type="component" value="Unassembled WGS sequence"/>
</dbReference>
<evidence type="ECO:0000256" key="1">
    <source>
        <dbReference type="ARBA" id="ARBA00022679"/>
    </source>
</evidence>
<dbReference type="PANTHER" id="PTHR46401:SF2">
    <property type="entry name" value="GLYCOSYLTRANSFERASE WBBK-RELATED"/>
    <property type="match status" value="1"/>
</dbReference>
<comment type="caution">
    <text evidence="4">The sequence shown here is derived from an EMBL/GenBank/DDBJ whole genome shotgun (WGS) entry which is preliminary data.</text>
</comment>
<feature type="domain" description="Glycosyl transferase family 1" evidence="2">
    <location>
        <begin position="190"/>
        <end position="341"/>
    </location>
</feature>
<dbReference type="InterPro" id="IPR001296">
    <property type="entry name" value="Glyco_trans_1"/>
</dbReference>
<name>A0A1F6NUS0_9BACT</name>
<dbReference type="InterPro" id="IPR028098">
    <property type="entry name" value="Glyco_trans_4-like_N"/>
</dbReference>
<accession>A0A1F6NUS0</accession>
<dbReference type="PANTHER" id="PTHR46401">
    <property type="entry name" value="GLYCOSYLTRANSFERASE WBBK-RELATED"/>
    <property type="match status" value="1"/>
</dbReference>
<evidence type="ECO:0000259" key="3">
    <source>
        <dbReference type="Pfam" id="PF13439"/>
    </source>
</evidence>
<sequence>MVIGIEASHAVKLPRTGVEEACWQMIENLKSTLPADTRVILYSHILPTDQLKDLPPNWKWKILNWPLKKLWSQLRLSYELFKNPPDIFFALGQLLPFFLPKKIKVVTFVHDSAFEAEPEVYSFLGKIYLKLMNRRITRRSDKIITSTEFNKQELQKYYGVASEKTIVVPLAYDKNVFCIGSVVTLSVISKPYFIFLGRLEEKKNTPLLVRAFNQVRHDGVDCQLLLIGKPGHGFEQVQFGIENSPYQNDIIRPGYVDTKDLPGIIRGARALILPSRYEGFGMPILEGMACGTPVIASDILALREVGGDAVAYIRPTVPDLATIMATAVKDSIWRQNHIQAGLEQVKNFSWVKTSAKIGQVIANI</sequence>
<gene>
    <name evidence="4" type="ORF">A3J93_03790</name>
</gene>
<protein>
    <recommendedName>
        <fullName evidence="6">Glycosyl transferase family 1 domain-containing protein</fullName>
    </recommendedName>
</protein>
<reference evidence="4 5" key="1">
    <citation type="journal article" date="2016" name="Nat. Commun.">
        <title>Thousands of microbial genomes shed light on interconnected biogeochemical processes in an aquifer system.</title>
        <authorList>
            <person name="Anantharaman K."/>
            <person name="Brown C.T."/>
            <person name="Hug L.A."/>
            <person name="Sharon I."/>
            <person name="Castelle C.J."/>
            <person name="Probst A.J."/>
            <person name="Thomas B.C."/>
            <person name="Singh A."/>
            <person name="Wilkins M.J."/>
            <person name="Karaoz U."/>
            <person name="Brodie E.L."/>
            <person name="Williams K.H."/>
            <person name="Hubbard S.S."/>
            <person name="Banfield J.F."/>
        </authorList>
    </citation>
    <scope>NUCLEOTIDE SEQUENCE [LARGE SCALE GENOMIC DNA]</scope>
</reference>
<dbReference type="GO" id="GO:0016757">
    <property type="term" value="F:glycosyltransferase activity"/>
    <property type="evidence" value="ECO:0007669"/>
    <property type="project" value="InterPro"/>
</dbReference>
<evidence type="ECO:0000313" key="5">
    <source>
        <dbReference type="Proteomes" id="UP000177907"/>
    </source>
</evidence>
<dbReference type="SUPFAM" id="SSF53756">
    <property type="entry name" value="UDP-Glycosyltransferase/glycogen phosphorylase"/>
    <property type="match status" value="1"/>
</dbReference>